<dbReference type="RefSeq" id="WP_172231978.1">
    <property type="nucleotide sequence ID" value="NZ_CP035946.1"/>
</dbReference>
<organism evidence="2 3">
    <name type="scientific">Campylobacter canadensis</name>
    <dbReference type="NCBI Taxonomy" id="449520"/>
    <lineage>
        <taxon>Bacteria</taxon>
        <taxon>Pseudomonadati</taxon>
        <taxon>Campylobacterota</taxon>
        <taxon>Epsilonproteobacteria</taxon>
        <taxon>Campylobacterales</taxon>
        <taxon>Campylobacteraceae</taxon>
        <taxon>Campylobacter</taxon>
    </lineage>
</organism>
<sequence length="76" mass="8889">MKLKLAKQTLQSKAKEINIEEALEILNTDRVIFLDCSNTKEEISKLVDKLKDKKVYVNTVKYGLLEDEYIYEVHTL</sequence>
<dbReference type="InterPro" id="IPR040748">
    <property type="entry name" value="HP0268"/>
</dbReference>
<evidence type="ECO:0000313" key="2">
    <source>
        <dbReference type="EMBL" id="MBZ7987725.1"/>
    </source>
</evidence>
<accession>A0ABS7WUU2</accession>
<protein>
    <recommendedName>
        <fullName evidence="1">HP0268 domain-containing protein</fullName>
    </recommendedName>
</protein>
<feature type="domain" description="HP0268" evidence="1">
    <location>
        <begin position="1"/>
        <end position="76"/>
    </location>
</feature>
<dbReference type="Proteomes" id="UP000786183">
    <property type="component" value="Unassembled WGS sequence"/>
</dbReference>
<evidence type="ECO:0000313" key="3">
    <source>
        <dbReference type="Proteomes" id="UP000786183"/>
    </source>
</evidence>
<evidence type="ECO:0000259" key="1">
    <source>
        <dbReference type="Pfam" id="PF18618"/>
    </source>
</evidence>
<name>A0ABS7WUU2_9BACT</name>
<dbReference type="EMBL" id="JACGBB010000013">
    <property type="protein sequence ID" value="MBZ7987725.1"/>
    <property type="molecule type" value="Genomic_DNA"/>
</dbReference>
<proteinExistence type="predicted"/>
<reference evidence="2 3" key="1">
    <citation type="submission" date="2020-07" db="EMBL/GenBank/DDBJ databases">
        <title>Transfer of Campylobacter canadensis to the novel genus Avispirillum gen. nov., that also includes two novel species recovered from migratory waterfowl: Avispirillum anseris sp. nov. and Avispirillum brantae sp. nov.</title>
        <authorList>
            <person name="Miller W.G."/>
            <person name="Chapman M.H."/>
            <person name="Yee E."/>
            <person name="Inglis G.D."/>
        </authorList>
    </citation>
    <scope>NUCLEOTIDE SEQUENCE [LARGE SCALE GENOMIC DNA]</scope>
    <source>
        <strain evidence="2 3">L283</strain>
    </source>
</reference>
<gene>
    <name evidence="2" type="ORF">AVCANL283_06375</name>
</gene>
<dbReference type="Pfam" id="PF18618">
    <property type="entry name" value="HP0268"/>
    <property type="match status" value="1"/>
</dbReference>
<keyword evidence="3" id="KW-1185">Reference proteome</keyword>
<comment type="caution">
    <text evidence="2">The sequence shown here is derived from an EMBL/GenBank/DDBJ whole genome shotgun (WGS) entry which is preliminary data.</text>
</comment>